<dbReference type="Pfam" id="PF06813">
    <property type="entry name" value="Nodulin-like"/>
    <property type="match status" value="1"/>
</dbReference>
<comment type="subcellular location">
    <subcellularLocation>
        <location evidence="1">Membrane</location>
        <topology evidence="1">Multi-pass membrane protein</topology>
    </subcellularLocation>
</comment>
<evidence type="ECO:0000259" key="7">
    <source>
        <dbReference type="PROSITE" id="PS50850"/>
    </source>
</evidence>
<accession>A0A397TM88</accession>
<dbReference type="InterPro" id="IPR020846">
    <property type="entry name" value="MFS_dom"/>
</dbReference>
<evidence type="ECO:0000313" key="9">
    <source>
        <dbReference type="Proteomes" id="UP000265703"/>
    </source>
</evidence>
<dbReference type="EMBL" id="QKYT01000049">
    <property type="protein sequence ID" value="RIA96151.1"/>
    <property type="molecule type" value="Genomic_DNA"/>
</dbReference>
<dbReference type="GO" id="GO:0000329">
    <property type="term" value="C:fungal-type vacuole membrane"/>
    <property type="evidence" value="ECO:0007669"/>
    <property type="project" value="TreeGrafter"/>
</dbReference>
<dbReference type="SUPFAM" id="SSF103473">
    <property type="entry name" value="MFS general substrate transporter"/>
    <property type="match status" value="1"/>
</dbReference>
<reference evidence="8 9" key="1">
    <citation type="submission" date="2018-06" db="EMBL/GenBank/DDBJ databases">
        <title>Comparative genomics reveals the genomic features of Rhizophagus irregularis, R. cerebriforme, R. diaphanum and Gigaspora rosea, and their symbiotic lifestyle signature.</title>
        <authorList>
            <person name="Morin E."/>
            <person name="San Clemente H."/>
            <person name="Chen E.C.H."/>
            <person name="De La Providencia I."/>
            <person name="Hainaut M."/>
            <person name="Kuo A."/>
            <person name="Kohler A."/>
            <person name="Murat C."/>
            <person name="Tang N."/>
            <person name="Roy S."/>
            <person name="Loubradou J."/>
            <person name="Henrissat B."/>
            <person name="Grigoriev I.V."/>
            <person name="Corradi N."/>
            <person name="Roux C."/>
            <person name="Martin F.M."/>
        </authorList>
    </citation>
    <scope>NUCLEOTIDE SEQUENCE [LARGE SCALE GENOMIC DNA]</scope>
    <source>
        <strain evidence="8 9">DAOM 227022</strain>
    </source>
</reference>
<evidence type="ECO:0000256" key="3">
    <source>
        <dbReference type="ARBA" id="ARBA00022989"/>
    </source>
</evidence>
<keyword evidence="6" id="KW-0732">Signal</keyword>
<dbReference type="Pfam" id="PF23262">
    <property type="entry name" value="NFD4_C"/>
    <property type="match status" value="1"/>
</dbReference>
<dbReference type="Gene3D" id="1.20.1250.20">
    <property type="entry name" value="MFS general substrate transporter like domains"/>
    <property type="match status" value="2"/>
</dbReference>
<organism evidence="8 9">
    <name type="scientific">Glomus cerebriforme</name>
    <dbReference type="NCBI Taxonomy" id="658196"/>
    <lineage>
        <taxon>Eukaryota</taxon>
        <taxon>Fungi</taxon>
        <taxon>Fungi incertae sedis</taxon>
        <taxon>Mucoromycota</taxon>
        <taxon>Glomeromycotina</taxon>
        <taxon>Glomeromycetes</taxon>
        <taxon>Glomerales</taxon>
        <taxon>Glomeraceae</taxon>
        <taxon>Glomus</taxon>
    </lineage>
</organism>
<dbReference type="PANTHER" id="PTHR21576">
    <property type="entry name" value="UNCHARACTERIZED NODULIN-LIKE PROTEIN"/>
    <property type="match status" value="1"/>
</dbReference>
<keyword evidence="9" id="KW-1185">Reference proteome</keyword>
<evidence type="ECO:0000256" key="1">
    <source>
        <dbReference type="ARBA" id="ARBA00004141"/>
    </source>
</evidence>
<proteinExistence type="predicted"/>
<keyword evidence="3 5" id="KW-1133">Transmembrane helix</keyword>
<feature type="transmembrane region" description="Helical" evidence="5">
    <location>
        <begin position="361"/>
        <end position="382"/>
    </location>
</feature>
<feature type="transmembrane region" description="Helical" evidence="5">
    <location>
        <begin position="246"/>
        <end position="264"/>
    </location>
</feature>
<feature type="domain" description="Major facilitator superfamily (MFS) profile" evidence="7">
    <location>
        <begin position="252"/>
        <end position="461"/>
    </location>
</feature>
<dbReference type="Proteomes" id="UP000265703">
    <property type="component" value="Unassembled WGS sequence"/>
</dbReference>
<dbReference type="PROSITE" id="PS50850">
    <property type="entry name" value="MFS"/>
    <property type="match status" value="1"/>
</dbReference>
<dbReference type="InterPro" id="IPR056555">
    <property type="entry name" value="NFD4_C"/>
</dbReference>
<feature type="transmembrane region" description="Helical" evidence="5">
    <location>
        <begin position="334"/>
        <end position="355"/>
    </location>
</feature>
<dbReference type="AlphaFoldDB" id="A0A397TM88"/>
<evidence type="ECO:0000256" key="2">
    <source>
        <dbReference type="ARBA" id="ARBA00022692"/>
    </source>
</evidence>
<dbReference type="STRING" id="658196.A0A397TM88"/>
<evidence type="ECO:0000256" key="5">
    <source>
        <dbReference type="SAM" id="Phobius"/>
    </source>
</evidence>
<evidence type="ECO:0000313" key="8">
    <source>
        <dbReference type="EMBL" id="RIA96151.1"/>
    </source>
</evidence>
<feature type="transmembrane region" description="Helical" evidence="5">
    <location>
        <begin position="434"/>
        <end position="456"/>
    </location>
</feature>
<dbReference type="InterPro" id="IPR010658">
    <property type="entry name" value="Nodulin-like"/>
</dbReference>
<feature type="transmembrane region" description="Helical" evidence="5">
    <location>
        <begin position="78"/>
        <end position="97"/>
    </location>
</feature>
<feature type="transmembrane region" description="Helical" evidence="5">
    <location>
        <begin position="167"/>
        <end position="190"/>
    </location>
</feature>
<feature type="chain" id="PRO_5017310415" evidence="6">
    <location>
        <begin position="24"/>
        <end position="461"/>
    </location>
</feature>
<dbReference type="InterPro" id="IPR036259">
    <property type="entry name" value="MFS_trans_sf"/>
</dbReference>
<dbReference type="GO" id="GO:0022857">
    <property type="term" value="F:transmembrane transporter activity"/>
    <property type="evidence" value="ECO:0007669"/>
    <property type="project" value="InterPro"/>
</dbReference>
<protein>
    <submittedName>
        <fullName evidence="8">Major facilitator superfamily domain-containing protein</fullName>
    </submittedName>
</protein>
<comment type="caution">
    <text evidence="8">The sequence shown here is derived from an EMBL/GenBank/DDBJ whole genome shotgun (WGS) entry which is preliminary data.</text>
</comment>
<keyword evidence="4 5" id="KW-0472">Membrane</keyword>
<feature type="transmembrane region" description="Helical" evidence="5">
    <location>
        <begin position="394"/>
        <end position="414"/>
    </location>
</feature>
<feature type="transmembrane region" description="Helical" evidence="5">
    <location>
        <begin position="136"/>
        <end position="155"/>
    </location>
</feature>
<evidence type="ECO:0000256" key="4">
    <source>
        <dbReference type="ARBA" id="ARBA00023136"/>
    </source>
</evidence>
<name>A0A397TM88_9GLOM</name>
<dbReference type="PANTHER" id="PTHR21576:SF158">
    <property type="entry name" value="RIBOSOMAL RNA-PROCESSING PROTEIN 12-LIKE CONSERVED DOMAIN-CONTAINING PROTEIN"/>
    <property type="match status" value="1"/>
</dbReference>
<sequence length="461" mass="51046">MNLRSVKLTSSFLAALFISSVCGTQYLFSSYSTALAERLDFSSVQINTIGSAANYGVYLCKPLFGYIADNYGGRRTTFFASFAIFMGYFCLAMTYNGNFSNRSFLLCALYVFIAGMASSAGLVSSLVTIAKNITSFRGVAFGAPIALFGLSAAIYSEIDSFWFKNDMYHFFLFLAISSGLCMFIGSWLLVVVPPPNNQDEIVVEEEGSSSHITSKVNTNDKSETTPLLIKEEIDIGGWDLFHNNDARVLAISMFFMAGTGLMYINNVGMIIKLLYFASAAHPHKLSDSVLSPSSHIQELQNTHVFYLSIFSCLGRFSAGIISDLAKLLFGLPRLWFFILSGVWLFLAQLLILFYADDLNKLLLVTILVGFGFGNLYAIAPTIVSEWFGTKRFGLNWGMIACIPAFGGQLFNLLFGYNNDQHNHSHCKGQNCYNSVFYISAFACLFSICISLGLLHIKNRKF</sequence>
<feature type="signal peptide" evidence="6">
    <location>
        <begin position="1"/>
        <end position="23"/>
    </location>
</feature>
<gene>
    <name evidence="8" type="ORF">C1645_755556</name>
</gene>
<evidence type="ECO:0000256" key="6">
    <source>
        <dbReference type="SAM" id="SignalP"/>
    </source>
</evidence>
<dbReference type="OrthoDB" id="410267at2759"/>
<keyword evidence="2 5" id="KW-0812">Transmembrane</keyword>
<feature type="transmembrane region" description="Helical" evidence="5">
    <location>
        <begin position="104"/>
        <end position="130"/>
    </location>
</feature>